<organism evidence="2 3">
    <name type="scientific">Globodera rostochiensis</name>
    <name type="common">Golden nematode worm</name>
    <name type="synonym">Heterodera rostochiensis</name>
    <dbReference type="NCBI Taxonomy" id="31243"/>
    <lineage>
        <taxon>Eukaryota</taxon>
        <taxon>Metazoa</taxon>
        <taxon>Ecdysozoa</taxon>
        <taxon>Nematoda</taxon>
        <taxon>Chromadorea</taxon>
        <taxon>Rhabditida</taxon>
        <taxon>Tylenchina</taxon>
        <taxon>Tylenchomorpha</taxon>
        <taxon>Tylenchoidea</taxon>
        <taxon>Heteroderidae</taxon>
        <taxon>Heteroderinae</taxon>
        <taxon>Globodera</taxon>
    </lineage>
</organism>
<dbReference type="InterPro" id="IPR037365">
    <property type="entry name" value="Slowmo/Ups"/>
</dbReference>
<dbReference type="Proteomes" id="UP000887572">
    <property type="component" value="Unplaced"/>
</dbReference>
<feature type="domain" description="PRELI/MSF1" evidence="1">
    <location>
        <begin position="1"/>
        <end position="169"/>
    </location>
</feature>
<accession>A0A914HQ04</accession>
<dbReference type="Pfam" id="PF04707">
    <property type="entry name" value="PRELI"/>
    <property type="match status" value="1"/>
</dbReference>
<dbReference type="GO" id="GO:0005758">
    <property type="term" value="C:mitochondrial intermembrane space"/>
    <property type="evidence" value="ECO:0007669"/>
    <property type="project" value="InterPro"/>
</dbReference>
<dbReference type="AlphaFoldDB" id="A0A914HQ04"/>
<dbReference type="WBParaSite" id="Gr19_v10_g2826.t1">
    <property type="protein sequence ID" value="Gr19_v10_g2826.t1"/>
    <property type="gene ID" value="Gr19_v10_g2826"/>
</dbReference>
<dbReference type="PROSITE" id="PS50904">
    <property type="entry name" value="PRELI_MSF1"/>
    <property type="match status" value="1"/>
</dbReference>
<evidence type="ECO:0000313" key="2">
    <source>
        <dbReference type="Proteomes" id="UP000887572"/>
    </source>
</evidence>
<evidence type="ECO:0000313" key="3">
    <source>
        <dbReference type="WBParaSite" id="Gr19_v10_g2826.t1"/>
    </source>
</evidence>
<name>A0A914HQ04_GLORO</name>
<evidence type="ECO:0000259" key="1">
    <source>
        <dbReference type="PROSITE" id="PS50904"/>
    </source>
</evidence>
<protein>
    <submittedName>
        <fullName evidence="3">PRELI/MSF1 domain-containing protein</fullName>
    </submittedName>
</protein>
<dbReference type="PANTHER" id="PTHR11158">
    <property type="entry name" value="MSF1/PX19 RELATED"/>
    <property type="match status" value="1"/>
</dbReference>
<reference evidence="3" key="1">
    <citation type="submission" date="2022-11" db="UniProtKB">
        <authorList>
            <consortium name="WormBaseParasite"/>
        </authorList>
    </citation>
    <scope>IDENTIFICATION</scope>
</reference>
<keyword evidence="2" id="KW-1185">Reference proteome</keyword>
<proteinExistence type="predicted"/>
<sequence length="169" mass="19630">MGIFSNEKTFDYPWEKVVTAAIQKYPNPENDSVSGIDVVSQQVRNGQLHSERILQTKFNVMAWASKLVGFFSPYQYSLEYSVIDPKRKIMRLNTRNLCLPNQLKVDEHLEYTPHPTDPNRTIMKQWTEVSVNLPMLSDYCESVFLSIYQNNAMRGPKGLEWVINNLHCN</sequence>
<dbReference type="InterPro" id="IPR006797">
    <property type="entry name" value="PRELI/MSF1_dom"/>
</dbReference>